<name>A0A4D8PMZ7_9PROT</name>
<dbReference type="AlphaFoldDB" id="A0A4D8PMZ7"/>
<evidence type="ECO:0000313" key="1">
    <source>
        <dbReference type="EMBL" id="QCN97025.1"/>
    </source>
</evidence>
<dbReference type="Proteomes" id="UP000298595">
    <property type="component" value="Plasmid p1"/>
</dbReference>
<protein>
    <submittedName>
        <fullName evidence="1">Uncharacterized protein</fullName>
    </submittedName>
</protein>
<proteinExistence type="predicted"/>
<dbReference type="EMBL" id="CP032322">
    <property type="protein sequence ID" value="QCN97025.1"/>
    <property type="molecule type" value="Genomic_DNA"/>
</dbReference>
<sequence length="60" mass="6395">MYVGRTNRWRIGKTTAGPACAEPAVPFGSETKSPYSLLVVVVRSVVVEPPVGGVVRLELP</sequence>
<geneLocation type="plasmid" evidence="1 2">
    <name>p1</name>
</geneLocation>
<gene>
    <name evidence="1" type="ORF">D3093_17150</name>
</gene>
<organism evidence="1 2">
    <name type="scientific">Azospirillum argentinense</name>
    <dbReference type="NCBI Taxonomy" id="2970906"/>
    <lineage>
        <taxon>Bacteria</taxon>
        <taxon>Pseudomonadati</taxon>
        <taxon>Pseudomonadota</taxon>
        <taxon>Alphaproteobacteria</taxon>
        <taxon>Rhodospirillales</taxon>
        <taxon>Azospirillaceae</taxon>
        <taxon>Azospirillum</taxon>
    </lineage>
</organism>
<accession>A0A4D8PMZ7</accession>
<keyword evidence="1" id="KW-0614">Plasmid</keyword>
<evidence type="ECO:0000313" key="2">
    <source>
        <dbReference type="Proteomes" id="UP000298595"/>
    </source>
</evidence>
<dbReference type="KEGG" id="aare:D3093_17150"/>
<reference evidence="1 2" key="1">
    <citation type="submission" date="2018-09" db="EMBL/GenBank/DDBJ databases">
        <title>Whole genome based analysis of evolution and adaptive divergence in Indian and Brazilian strains of Azospirillum brasilense.</title>
        <authorList>
            <person name="Singh C."/>
            <person name="Tripathi A.K."/>
        </authorList>
    </citation>
    <scope>NUCLEOTIDE SEQUENCE [LARGE SCALE GENOMIC DNA]</scope>
    <source>
        <strain evidence="1 2">MTCC4035</strain>
        <plasmid evidence="1 2">p1</plasmid>
    </source>
</reference>